<dbReference type="SUPFAM" id="SSF53790">
    <property type="entry name" value="Tetrapyrrole methylase"/>
    <property type="match status" value="1"/>
</dbReference>
<dbReference type="CDD" id="cd11724">
    <property type="entry name" value="TP_methylase"/>
    <property type="match status" value="1"/>
</dbReference>
<evidence type="ECO:0000256" key="4">
    <source>
        <dbReference type="SAM" id="SignalP"/>
    </source>
</evidence>
<evidence type="ECO:0000313" key="7">
    <source>
        <dbReference type="Proteomes" id="UP000252669"/>
    </source>
</evidence>
<evidence type="ECO:0000259" key="5">
    <source>
        <dbReference type="Pfam" id="PF00590"/>
    </source>
</evidence>
<evidence type="ECO:0000256" key="2">
    <source>
        <dbReference type="ARBA" id="ARBA00022679"/>
    </source>
</evidence>
<dbReference type="InterPro" id="IPR014776">
    <property type="entry name" value="4pyrrole_Mease_sub2"/>
</dbReference>
<accession>A0A366MT65</accession>
<keyword evidence="4" id="KW-0732">Signal</keyword>
<dbReference type="EMBL" id="PDKB01000011">
    <property type="protein sequence ID" value="RBQ28810.1"/>
    <property type="molecule type" value="Genomic_DNA"/>
</dbReference>
<dbReference type="InterPro" id="IPR035996">
    <property type="entry name" value="4pyrrol_Methylase_sf"/>
</dbReference>
<protein>
    <submittedName>
        <fullName evidence="6">Tetrapyrrole methylase</fullName>
    </submittedName>
</protein>
<dbReference type="PANTHER" id="PTHR45790">
    <property type="entry name" value="SIROHEME SYNTHASE-RELATED"/>
    <property type="match status" value="1"/>
</dbReference>
<sequence length="264" mass="28782">MRINKMLKNIKKIIVGSIIASSSLFANGQLSIVSAGVGDLDNMTIKAYNAIKEADIFFTMDGKAGEYSSLIGNKPVYKAGHGIFANMDNTKMKKEELEQLKTETKKIVLEGHKAGKKIVLIENGDPTIYGPQISFLKEFKELNPKIIPGMSSFNAANAALQTAIIGGIKDASGVTLTIGSDKNKLISTLADSKSTLVFFMDREFDKFIDHLNTLYSKDTGIAIVINAGSKDKEKVIIATLGTIKEKVTEKLPFNHLVYVGDFLK</sequence>
<evidence type="ECO:0000256" key="3">
    <source>
        <dbReference type="ARBA" id="ARBA00022691"/>
    </source>
</evidence>
<dbReference type="Gene3D" id="3.30.950.10">
    <property type="entry name" value="Methyltransferase, Cobalt-precorrin-4 Transmethylase, Domain 2"/>
    <property type="match status" value="1"/>
</dbReference>
<name>A0A366MT65_9BACT</name>
<keyword evidence="3" id="KW-0949">S-adenosyl-L-methionine</keyword>
<keyword evidence="7" id="KW-1185">Reference proteome</keyword>
<dbReference type="InterPro" id="IPR014777">
    <property type="entry name" value="4pyrrole_Mease_sub1"/>
</dbReference>
<dbReference type="GO" id="GO:0032259">
    <property type="term" value="P:methylation"/>
    <property type="evidence" value="ECO:0007669"/>
    <property type="project" value="UniProtKB-KW"/>
</dbReference>
<dbReference type="InterPro" id="IPR000878">
    <property type="entry name" value="4pyrrol_Mease"/>
</dbReference>
<dbReference type="Gene3D" id="3.40.1010.10">
    <property type="entry name" value="Cobalt-precorrin-4 Transmethylase, Domain 1"/>
    <property type="match status" value="1"/>
</dbReference>
<evidence type="ECO:0000313" key="6">
    <source>
        <dbReference type="EMBL" id="RBQ28810.1"/>
    </source>
</evidence>
<comment type="caution">
    <text evidence="6">The sequence shown here is derived from an EMBL/GenBank/DDBJ whole genome shotgun (WGS) entry which is preliminary data.</text>
</comment>
<gene>
    <name evidence="6" type="ORF">CRU91_07385</name>
</gene>
<dbReference type="AlphaFoldDB" id="A0A366MT65"/>
<proteinExistence type="predicted"/>
<dbReference type="Proteomes" id="UP000252669">
    <property type="component" value="Unassembled WGS sequence"/>
</dbReference>
<keyword evidence="1 6" id="KW-0489">Methyltransferase</keyword>
<feature type="chain" id="PRO_5016602934" evidence="4">
    <location>
        <begin position="27"/>
        <end position="264"/>
    </location>
</feature>
<dbReference type="OrthoDB" id="9804789at2"/>
<evidence type="ECO:0000256" key="1">
    <source>
        <dbReference type="ARBA" id="ARBA00022603"/>
    </source>
</evidence>
<organism evidence="6 7">
    <name type="scientific">Aliarcobacter vitoriensis</name>
    <dbReference type="NCBI Taxonomy" id="2011099"/>
    <lineage>
        <taxon>Bacteria</taxon>
        <taxon>Pseudomonadati</taxon>
        <taxon>Campylobacterota</taxon>
        <taxon>Epsilonproteobacteria</taxon>
        <taxon>Campylobacterales</taxon>
        <taxon>Arcobacteraceae</taxon>
        <taxon>Aliarcobacter</taxon>
    </lineage>
</organism>
<keyword evidence="2" id="KW-0808">Transferase</keyword>
<dbReference type="GO" id="GO:0008168">
    <property type="term" value="F:methyltransferase activity"/>
    <property type="evidence" value="ECO:0007669"/>
    <property type="project" value="UniProtKB-KW"/>
</dbReference>
<dbReference type="Pfam" id="PF00590">
    <property type="entry name" value="TP_methylase"/>
    <property type="match status" value="1"/>
</dbReference>
<reference evidence="6 7" key="1">
    <citation type="submission" date="2017-10" db="EMBL/GenBank/DDBJ databases">
        <title>Genomics of the genus Arcobacter.</title>
        <authorList>
            <person name="Perez-Cataluna A."/>
            <person name="Figueras M.J."/>
        </authorList>
    </citation>
    <scope>NUCLEOTIDE SEQUENCE [LARGE SCALE GENOMIC DNA]</scope>
    <source>
        <strain evidence="6 7">CECT 9230</strain>
    </source>
</reference>
<dbReference type="InterPro" id="IPR050161">
    <property type="entry name" value="Siro_Cobalamin_biosynth"/>
</dbReference>
<feature type="signal peptide" evidence="4">
    <location>
        <begin position="1"/>
        <end position="26"/>
    </location>
</feature>
<feature type="domain" description="Tetrapyrrole methylase" evidence="5">
    <location>
        <begin position="30"/>
        <end position="243"/>
    </location>
</feature>